<dbReference type="PANTHER" id="PTHR44259:SF15">
    <property type="entry name" value="F-BOX PROTEIN KIB2-RELATED"/>
    <property type="match status" value="1"/>
</dbReference>
<dbReference type="EMBL" id="JBFOLJ010000019">
    <property type="protein sequence ID" value="KAL2463453.1"/>
    <property type="molecule type" value="Genomic_DNA"/>
</dbReference>
<evidence type="ECO:0000313" key="3">
    <source>
        <dbReference type="Proteomes" id="UP001604277"/>
    </source>
</evidence>
<dbReference type="Pfam" id="PF03478">
    <property type="entry name" value="Beta-prop_KIB1-4"/>
    <property type="match status" value="1"/>
</dbReference>
<evidence type="ECO:0000313" key="2">
    <source>
        <dbReference type="EMBL" id="KAL2463453.1"/>
    </source>
</evidence>
<dbReference type="SUPFAM" id="SSF50965">
    <property type="entry name" value="Galactose oxidase, central domain"/>
    <property type="match status" value="1"/>
</dbReference>
<reference evidence="3" key="1">
    <citation type="submission" date="2024-07" db="EMBL/GenBank/DDBJ databases">
        <title>Two chromosome-level genome assemblies of Korean endemic species Abeliophyllum distichum and Forsythia ovata (Oleaceae).</title>
        <authorList>
            <person name="Jang H."/>
        </authorList>
    </citation>
    <scope>NUCLEOTIDE SEQUENCE [LARGE SCALE GENOMIC DNA]</scope>
</reference>
<dbReference type="InterPro" id="IPR005174">
    <property type="entry name" value="KIB1-4_b-propeller"/>
</dbReference>
<gene>
    <name evidence="2" type="ORF">Fot_53109</name>
</gene>
<sequence>MEFFKISCFNIPSPLLMFPVQEENKVCLFSLTNKREYELKVDLEKIQNWRFVGSSHGWLVILNEKADPILLNIFSGICHQLPGKETFPHIDSMHEVENEVFEIHYKSWNYSVTHSSETLRQLSVVKAVLSSDPSCDANCTVIVMYYVLGTSKLAFCRLGDSRWTGFGGEIQSYYDVVCKDNMLYALGGGPSIEVWDFHESTPTRKIVIQAPCPQELKEAHQIYPSDLYSSQWYLVFSSCEMFLVVRYIGEFVRYDGEVVYEGDTLTNYFIFPYRTIKFHVYKLDFDQKIWLPVESLDDRALFVGGNHSVSLSVKEHPGCNANSIYFTDDYWDRMNEHDSYGGHDMGIFKLGDGRIEQLFYYELYIWKHLLNLYSFIHSFII</sequence>
<comment type="caution">
    <text evidence="2">The sequence shown here is derived from an EMBL/GenBank/DDBJ whole genome shotgun (WGS) entry which is preliminary data.</text>
</comment>
<keyword evidence="3" id="KW-1185">Reference proteome</keyword>
<dbReference type="PANTHER" id="PTHR44259">
    <property type="entry name" value="OS07G0183000 PROTEIN-RELATED"/>
    <property type="match status" value="1"/>
</dbReference>
<protein>
    <submittedName>
        <fullName evidence="2">F-box protein SKIP23</fullName>
    </submittedName>
</protein>
<dbReference type="InterPro" id="IPR050942">
    <property type="entry name" value="F-box_BR-signaling"/>
</dbReference>
<proteinExistence type="predicted"/>
<organism evidence="2 3">
    <name type="scientific">Forsythia ovata</name>
    <dbReference type="NCBI Taxonomy" id="205694"/>
    <lineage>
        <taxon>Eukaryota</taxon>
        <taxon>Viridiplantae</taxon>
        <taxon>Streptophyta</taxon>
        <taxon>Embryophyta</taxon>
        <taxon>Tracheophyta</taxon>
        <taxon>Spermatophyta</taxon>
        <taxon>Magnoliopsida</taxon>
        <taxon>eudicotyledons</taxon>
        <taxon>Gunneridae</taxon>
        <taxon>Pentapetalae</taxon>
        <taxon>asterids</taxon>
        <taxon>lamiids</taxon>
        <taxon>Lamiales</taxon>
        <taxon>Oleaceae</taxon>
        <taxon>Forsythieae</taxon>
        <taxon>Forsythia</taxon>
    </lineage>
</organism>
<name>A0ABD1PHR1_9LAMI</name>
<feature type="domain" description="KIB1-4 beta-propeller" evidence="1">
    <location>
        <begin position="28"/>
        <end position="348"/>
    </location>
</feature>
<evidence type="ECO:0000259" key="1">
    <source>
        <dbReference type="Pfam" id="PF03478"/>
    </source>
</evidence>
<accession>A0ABD1PHR1</accession>
<dbReference type="AlphaFoldDB" id="A0ABD1PHR1"/>
<dbReference type="Proteomes" id="UP001604277">
    <property type="component" value="Unassembled WGS sequence"/>
</dbReference>
<dbReference type="InterPro" id="IPR011043">
    <property type="entry name" value="Gal_Oxase/kelch_b-propeller"/>
</dbReference>